<dbReference type="GO" id="GO:0006886">
    <property type="term" value="P:intracellular protein transport"/>
    <property type="evidence" value="ECO:0007669"/>
    <property type="project" value="InterPro"/>
</dbReference>
<dbReference type="EMBL" id="BDIP01001762">
    <property type="protein sequence ID" value="GIQ85090.1"/>
    <property type="molecule type" value="Genomic_DNA"/>
</dbReference>
<accession>A0A9K3D017</accession>
<dbReference type="InterPro" id="IPR016534">
    <property type="entry name" value="VPS16"/>
</dbReference>
<reference evidence="4 5" key="1">
    <citation type="journal article" date="2018" name="PLoS ONE">
        <title>The draft genome of Kipferlia bialata reveals reductive genome evolution in fornicate parasites.</title>
        <authorList>
            <person name="Tanifuji G."/>
            <person name="Takabayashi S."/>
            <person name="Kume K."/>
            <person name="Takagi M."/>
            <person name="Nakayama T."/>
            <person name="Kamikawa R."/>
            <person name="Inagaki Y."/>
            <person name="Hashimoto T."/>
        </authorList>
    </citation>
    <scope>NUCLEOTIDE SEQUENCE [LARGE SCALE GENOMIC DNA]</scope>
    <source>
        <strain evidence="4">NY0173</strain>
    </source>
</reference>
<feature type="domain" description="Vps16 C-terminal" evidence="2">
    <location>
        <begin position="576"/>
        <end position="733"/>
    </location>
</feature>
<dbReference type="Proteomes" id="UP000265618">
    <property type="component" value="Unassembled WGS sequence"/>
</dbReference>
<evidence type="ECO:0000313" key="4">
    <source>
        <dbReference type="EMBL" id="GIQ85090.1"/>
    </source>
</evidence>
<dbReference type="AlphaFoldDB" id="A0A9K3D017"/>
<evidence type="ECO:0000259" key="2">
    <source>
        <dbReference type="Pfam" id="PF04840"/>
    </source>
</evidence>
<dbReference type="InterPro" id="IPR006925">
    <property type="entry name" value="Vps16_C"/>
</dbReference>
<organism evidence="4 5">
    <name type="scientific">Kipferlia bialata</name>
    <dbReference type="NCBI Taxonomy" id="797122"/>
    <lineage>
        <taxon>Eukaryota</taxon>
        <taxon>Metamonada</taxon>
        <taxon>Carpediemonas-like organisms</taxon>
        <taxon>Kipferlia</taxon>
    </lineage>
</organism>
<dbReference type="PANTHER" id="PTHR12811">
    <property type="entry name" value="VACUOLAR PROTEIN SORTING VPS16"/>
    <property type="match status" value="1"/>
</dbReference>
<dbReference type="GO" id="GO:0030897">
    <property type="term" value="C:HOPS complex"/>
    <property type="evidence" value="ECO:0007669"/>
    <property type="project" value="TreeGrafter"/>
</dbReference>
<dbReference type="GO" id="GO:0042144">
    <property type="term" value="P:vacuole fusion, non-autophagic"/>
    <property type="evidence" value="ECO:0007669"/>
    <property type="project" value="TreeGrafter"/>
</dbReference>
<gene>
    <name evidence="4" type="ORF">KIPB_006709</name>
</gene>
<evidence type="ECO:0000256" key="1">
    <source>
        <dbReference type="ARBA" id="ARBA00009250"/>
    </source>
</evidence>
<dbReference type="GO" id="GO:0005768">
    <property type="term" value="C:endosome"/>
    <property type="evidence" value="ECO:0007669"/>
    <property type="project" value="TreeGrafter"/>
</dbReference>
<dbReference type="PANTHER" id="PTHR12811:SF0">
    <property type="entry name" value="VACUOLAR PROTEIN SORTING-ASSOCIATED PROTEIN 16 HOMOLOG"/>
    <property type="match status" value="1"/>
</dbReference>
<dbReference type="GO" id="GO:0003779">
    <property type="term" value="F:actin binding"/>
    <property type="evidence" value="ECO:0007669"/>
    <property type="project" value="TreeGrafter"/>
</dbReference>
<keyword evidence="5" id="KW-1185">Reference proteome</keyword>
<feature type="domain" description="Vps16 N-terminal" evidence="3">
    <location>
        <begin position="108"/>
        <end position="269"/>
    </location>
</feature>
<dbReference type="InterPro" id="IPR006926">
    <property type="entry name" value="Vps16_N"/>
</dbReference>
<dbReference type="OrthoDB" id="1792at2759"/>
<sequence>MCTEQPILYCVSEDAVYVRQASIPDGVWKRHPVARFGGDDRLWRAHEICVRPSEDASETRVAVLIHYAQVDKPLGPDDNAPVRTHTGVLVYRDPLMQREPLFFCVSSDSNARASRLAWVDCDALCYKVGRDVVIMSTATASIEHPETYKSIRYSRHFPRKFGGLVIPEPDGVRTMSRKGHTLFTPVKPALNKVFGLGKNTSPALLLYQSFVANETDNPSVDEFRRRLQVDETLHTAVGTCIEAAETEPSVKFQQLLIRAAGFGLRFMDADQDVDGVSPREKYTALARTLRVCYTLARFKPSEDPVRMPITPAEMASLDQWGGDVLLQRLTARREHRLAFLIAREMGWSPALVLLDWARLKIGGSAFGDDNTEALLKAIRPKVEGVPGIDFHSLAQAACDAACQSLAQSLLDIQCRPAEQVRLLTELSLKQEGDEERVSLFVSALAKALSSGDSSLVYDVIMRVLMAEEEAGVYLKLLYNDTEGIEPETMLAVEADSQTEQVVAKTRGVWAAIMMRSGLWEDLAPLADSAEMHPHMLADAVHTGARAEGDRDFKVVVSTIGKWGSEWKDTQVPLGDITSMQSDLLDVQAAQSKTTRLNLVGLTAADTLYWLIRKQLRDPVRKLKKTVSEATWRHVHTRALTDEKRFTELRRFVGDLPKPVDLYPFIDVFIEHKMAGEAAELISKLSDPVEQCRLYIRAGARPALASLLKGLDVPLLQTLLTETTEPNAKAMMLQVIKKKTPE</sequence>
<dbReference type="Pfam" id="PF04841">
    <property type="entry name" value="Vps16_N"/>
    <property type="match status" value="1"/>
</dbReference>
<protein>
    <submittedName>
        <fullName evidence="4">Vacuolar protein sorting-associated protein 16</fullName>
    </submittedName>
</protein>
<comment type="similarity">
    <text evidence="1">Belongs to the VPS16 family.</text>
</comment>
<evidence type="ECO:0000313" key="5">
    <source>
        <dbReference type="Proteomes" id="UP000265618"/>
    </source>
</evidence>
<dbReference type="GO" id="GO:0005765">
    <property type="term" value="C:lysosomal membrane"/>
    <property type="evidence" value="ECO:0007669"/>
    <property type="project" value="TreeGrafter"/>
</dbReference>
<name>A0A9K3D017_9EUKA</name>
<dbReference type="GO" id="GO:0016197">
    <property type="term" value="P:endosomal transport"/>
    <property type="evidence" value="ECO:0007669"/>
    <property type="project" value="TreeGrafter"/>
</dbReference>
<dbReference type="Pfam" id="PF04840">
    <property type="entry name" value="Vps16_C"/>
    <property type="match status" value="1"/>
</dbReference>
<proteinExistence type="inferred from homology"/>
<evidence type="ECO:0000259" key="3">
    <source>
        <dbReference type="Pfam" id="PF04841"/>
    </source>
</evidence>
<comment type="caution">
    <text evidence="4">The sequence shown here is derived from an EMBL/GenBank/DDBJ whole genome shotgun (WGS) entry which is preliminary data.</text>
</comment>